<proteinExistence type="predicted"/>
<feature type="compositionally biased region" description="Basic and acidic residues" evidence="2">
    <location>
        <begin position="93"/>
        <end position="105"/>
    </location>
</feature>
<feature type="region of interest" description="Disordered" evidence="2">
    <location>
        <begin position="93"/>
        <end position="135"/>
    </location>
</feature>
<evidence type="ECO:0000256" key="2">
    <source>
        <dbReference type="SAM" id="MobiDB-lite"/>
    </source>
</evidence>
<feature type="compositionally biased region" description="Low complexity" evidence="2">
    <location>
        <begin position="116"/>
        <end position="133"/>
    </location>
</feature>
<feature type="compositionally biased region" description="Basic residues" evidence="2">
    <location>
        <begin position="286"/>
        <end position="303"/>
    </location>
</feature>
<feature type="compositionally biased region" description="Acidic residues" evidence="2">
    <location>
        <begin position="251"/>
        <end position="260"/>
    </location>
</feature>
<keyword evidence="5" id="KW-1185">Reference proteome</keyword>
<reference evidence="3" key="2">
    <citation type="submission" date="2019-06" db="EMBL/GenBank/DDBJ databases">
        <title>Genomics analysis of Aphanomyces spp. identifies a new class of oomycete effector associated with host adaptation.</title>
        <authorList>
            <person name="Gaulin E."/>
        </authorList>
    </citation>
    <scope>NUCLEOTIDE SEQUENCE</scope>
    <source>
        <strain evidence="3">CBS 578.67</strain>
    </source>
</reference>
<feature type="coiled-coil region" evidence="1">
    <location>
        <begin position="163"/>
        <end position="200"/>
    </location>
</feature>
<dbReference type="EMBL" id="VJMH01005250">
    <property type="protein sequence ID" value="KAF0698295.1"/>
    <property type="molecule type" value="Genomic_DNA"/>
</dbReference>
<name>A0A485KSF6_9STRA</name>
<keyword evidence="1" id="KW-0175">Coiled coil</keyword>
<gene>
    <name evidence="4" type="primary">Aste57867_11088</name>
    <name evidence="3" type="ORF">As57867_011046</name>
    <name evidence="4" type="ORF">ASTE57867_11088</name>
</gene>
<dbReference type="OrthoDB" id="79533at2759"/>
<reference evidence="4 5" key="1">
    <citation type="submission" date="2019-03" db="EMBL/GenBank/DDBJ databases">
        <authorList>
            <person name="Gaulin E."/>
            <person name="Dumas B."/>
        </authorList>
    </citation>
    <scope>NUCLEOTIDE SEQUENCE [LARGE SCALE GENOMIC DNA]</scope>
    <source>
        <strain evidence="4">CBS 568.67</strain>
    </source>
</reference>
<evidence type="ECO:0000313" key="4">
    <source>
        <dbReference type="EMBL" id="VFT87955.1"/>
    </source>
</evidence>
<dbReference type="Proteomes" id="UP000332933">
    <property type="component" value="Unassembled WGS sequence"/>
</dbReference>
<organism evidence="4 5">
    <name type="scientific">Aphanomyces stellatus</name>
    <dbReference type="NCBI Taxonomy" id="120398"/>
    <lineage>
        <taxon>Eukaryota</taxon>
        <taxon>Sar</taxon>
        <taxon>Stramenopiles</taxon>
        <taxon>Oomycota</taxon>
        <taxon>Saprolegniomycetes</taxon>
        <taxon>Saprolegniales</taxon>
        <taxon>Verrucalvaceae</taxon>
        <taxon>Aphanomyces</taxon>
    </lineage>
</organism>
<dbReference type="AlphaFoldDB" id="A0A485KSF6"/>
<feature type="compositionally biased region" description="Polar residues" evidence="2">
    <location>
        <begin position="311"/>
        <end position="327"/>
    </location>
</feature>
<evidence type="ECO:0000256" key="1">
    <source>
        <dbReference type="SAM" id="Coils"/>
    </source>
</evidence>
<sequence length="342" mass="37646">MQTPQQVPPRRADGGSVGLRYASVSEQLLDISMNKQSSGKLDRQALEKRLMELQGDVSRLVTKLSHRAKDESAAHRAAVTKLAVKVKEELPPRHDPSRFAVDTKRTSKHPAASTRLAASAPKAKLKPSASTSSIPGSRMGNLIRLQSDLHAANLANDKLRFDLDQMRRTLDAQQVKLREVTALQESNNQLKAHCASLQQSLDLSEAIRSRQKKMLHDLKKAQPKPTGRMSSLSLLDDDAAAASTHLTDNQHDDDDDEWLADDVSVRPLPPPSPEKPSFYASPPALTKKKKNAEPKKKTKKKASATRGSFLAPTQASQQRLADTQQLLKQFPASRGHPSAVRR</sequence>
<evidence type="ECO:0000313" key="3">
    <source>
        <dbReference type="EMBL" id="KAF0698295.1"/>
    </source>
</evidence>
<protein>
    <submittedName>
        <fullName evidence="4">Aste57867_11088 protein</fullName>
    </submittedName>
</protein>
<dbReference type="EMBL" id="CAADRA010005271">
    <property type="protein sequence ID" value="VFT87955.1"/>
    <property type="molecule type" value="Genomic_DNA"/>
</dbReference>
<feature type="region of interest" description="Disordered" evidence="2">
    <location>
        <begin position="246"/>
        <end position="342"/>
    </location>
</feature>
<evidence type="ECO:0000313" key="5">
    <source>
        <dbReference type="Proteomes" id="UP000332933"/>
    </source>
</evidence>
<accession>A0A485KSF6</accession>